<evidence type="ECO:0000313" key="4">
    <source>
        <dbReference type="Proteomes" id="UP000027920"/>
    </source>
</evidence>
<feature type="region of interest" description="Disordered" evidence="2">
    <location>
        <begin position="376"/>
        <end position="439"/>
    </location>
</feature>
<dbReference type="AlphaFoldDB" id="A0A072PHH2"/>
<name>A0A072PHH2_9EURO</name>
<feature type="region of interest" description="Disordered" evidence="2">
    <location>
        <begin position="64"/>
        <end position="92"/>
    </location>
</feature>
<reference evidence="3 4" key="1">
    <citation type="submission" date="2013-03" db="EMBL/GenBank/DDBJ databases">
        <title>The Genome Sequence of Exophiala aquamarina CBS 119918.</title>
        <authorList>
            <consortium name="The Broad Institute Genomics Platform"/>
            <person name="Cuomo C."/>
            <person name="de Hoog S."/>
            <person name="Gorbushina A."/>
            <person name="Walker B."/>
            <person name="Young S.K."/>
            <person name="Zeng Q."/>
            <person name="Gargeya S."/>
            <person name="Fitzgerald M."/>
            <person name="Haas B."/>
            <person name="Abouelleil A."/>
            <person name="Allen A.W."/>
            <person name="Alvarado L."/>
            <person name="Arachchi H.M."/>
            <person name="Berlin A.M."/>
            <person name="Chapman S.B."/>
            <person name="Gainer-Dewar J."/>
            <person name="Goldberg J."/>
            <person name="Griggs A."/>
            <person name="Gujja S."/>
            <person name="Hansen M."/>
            <person name="Howarth C."/>
            <person name="Imamovic A."/>
            <person name="Ireland A."/>
            <person name="Larimer J."/>
            <person name="McCowan C."/>
            <person name="Murphy C."/>
            <person name="Pearson M."/>
            <person name="Poon T.W."/>
            <person name="Priest M."/>
            <person name="Roberts A."/>
            <person name="Saif S."/>
            <person name="Shea T."/>
            <person name="Sisk P."/>
            <person name="Sykes S."/>
            <person name="Wortman J."/>
            <person name="Nusbaum C."/>
            <person name="Birren B."/>
        </authorList>
    </citation>
    <scope>NUCLEOTIDE SEQUENCE [LARGE SCALE GENOMIC DNA]</scope>
    <source>
        <strain evidence="3 4">CBS 119918</strain>
    </source>
</reference>
<proteinExistence type="predicted"/>
<feature type="compositionally biased region" description="Polar residues" evidence="2">
    <location>
        <begin position="376"/>
        <end position="402"/>
    </location>
</feature>
<comment type="caution">
    <text evidence="3">The sequence shown here is derived from an EMBL/GenBank/DDBJ whole genome shotgun (WGS) entry which is preliminary data.</text>
</comment>
<accession>A0A072PHH2</accession>
<feature type="compositionally biased region" description="Low complexity" evidence="2">
    <location>
        <begin position="284"/>
        <end position="303"/>
    </location>
</feature>
<organism evidence="3 4">
    <name type="scientific">Exophiala aquamarina CBS 119918</name>
    <dbReference type="NCBI Taxonomy" id="1182545"/>
    <lineage>
        <taxon>Eukaryota</taxon>
        <taxon>Fungi</taxon>
        <taxon>Dikarya</taxon>
        <taxon>Ascomycota</taxon>
        <taxon>Pezizomycotina</taxon>
        <taxon>Eurotiomycetes</taxon>
        <taxon>Chaetothyriomycetidae</taxon>
        <taxon>Chaetothyriales</taxon>
        <taxon>Herpotrichiellaceae</taxon>
        <taxon>Exophiala</taxon>
    </lineage>
</organism>
<feature type="coiled-coil region" evidence="1">
    <location>
        <begin position="25"/>
        <end position="55"/>
    </location>
</feature>
<protein>
    <submittedName>
        <fullName evidence="3">Uncharacterized protein</fullName>
    </submittedName>
</protein>
<gene>
    <name evidence="3" type="ORF">A1O9_04440</name>
</gene>
<dbReference type="HOGENOM" id="CLU_556852_0_0_1"/>
<feature type="region of interest" description="Disordered" evidence="2">
    <location>
        <begin position="280"/>
        <end position="353"/>
    </location>
</feature>
<evidence type="ECO:0000256" key="1">
    <source>
        <dbReference type="SAM" id="Coils"/>
    </source>
</evidence>
<evidence type="ECO:0000313" key="3">
    <source>
        <dbReference type="EMBL" id="KEF59594.1"/>
    </source>
</evidence>
<dbReference type="RefSeq" id="XP_013262184.1">
    <property type="nucleotide sequence ID" value="XM_013406730.1"/>
</dbReference>
<sequence>MYRNSAQLNCLVKPSLQSPENPGDCDSDSDLIDALEQKRKQLDDEISKFKALKDREFRDFEKDLRMQCKRKRSRGSSTSSEPSPPGKYAGASVSSASVLNLLASTHNGSANGWSSQKPKRGVDNIVGDKIIRPAPLSKPTLSLDKLNISGETTPPTSIFGTPPTPSAINRSMISRCQSASLTTFTHPQCSHPAKPEPTTPATDHLDPFAGVFTPSYLPLLESHDHKLAVQSPQPLELQAEADAKQLQLINAESKRDAEMQNGKSQSLPQQPVSPTVLATKRTHSTPQLPSTSLPSALRNSSGRRSGGTGGGSSAERKRKHVTFQLADSAIVDPSSSYEEMPSPEPRNSSGTEREFGIFLNDTEEVKDTENWHTHAIQRNDSSDTQQVQNTGNESNSLSPKASNQRKARLRSPAVSPLPSPSPSPTINGLAPSTDESGFSGDLVASVDGGSGVGFFELDEELASPAFTEDRSFDLVRVESEDRSRVDDDLLLDEKKRGGTLLDGDVQAGGFAVGSVPINIVRHPTGSWMGSYGH</sequence>
<dbReference type="Proteomes" id="UP000027920">
    <property type="component" value="Unassembled WGS sequence"/>
</dbReference>
<dbReference type="GeneID" id="25279371"/>
<dbReference type="VEuPathDB" id="FungiDB:A1O9_04440"/>
<keyword evidence="1" id="KW-0175">Coiled coil</keyword>
<dbReference type="OrthoDB" id="5418627at2759"/>
<keyword evidence="4" id="KW-1185">Reference proteome</keyword>
<dbReference type="EMBL" id="AMGV01000003">
    <property type="protein sequence ID" value="KEF59594.1"/>
    <property type="molecule type" value="Genomic_DNA"/>
</dbReference>
<evidence type="ECO:0000256" key="2">
    <source>
        <dbReference type="SAM" id="MobiDB-lite"/>
    </source>
</evidence>